<sequence length="139" mass="15029">MSICPDCTPYLLQLGLTKSRTSLVWIAGPLSGLIMQPLVGGIADRSTSKWGRRRPFMIVGSLVVGLCLFVLGWTTEIVSLFITDLELRKSVTIAVAVLSIYALDFAINVGAFVLPATVRGRVARPKTNALEQCKHAVEA</sequence>
<dbReference type="InterPro" id="IPR036259">
    <property type="entry name" value="MFS_trans_sf"/>
</dbReference>
<dbReference type="SUPFAM" id="SSF103473">
    <property type="entry name" value="MFS general substrate transporter"/>
    <property type="match status" value="1"/>
</dbReference>
<dbReference type="AlphaFoldDB" id="A0AAF0DKP4"/>
<keyword evidence="2" id="KW-0813">Transport</keyword>
<evidence type="ECO:0000256" key="6">
    <source>
        <dbReference type="SAM" id="Phobius"/>
    </source>
</evidence>
<name>A0AAF0DKP4_9EURO</name>
<feature type="transmembrane region" description="Helical" evidence="6">
    <location>
        <begin position="23"/>
        <end position="43"/>
    </location>
</feature>
<dbReference type="GO" id="GO:0008506">
    <property type="term" value="F:sucrose:proton symporter activity"/>
    <property type="evidence" value="ECO:0007669"/>
    <property type="project" value="TreeGrafter"/>
</dbReference>
<evidence type="ECO:0000313" key="8">
    <source>
        <dbReference type="Proteomes" id="UP001219355"/>
    </source>
</evidence>
<evidence type="ECO:0000256" key="2">
    <source>
        <dbReference type="ARBA" id="ARBA00022448"/>
    </source>
</evidence>
<evidence type="ECO:0000256" key="4">
    <source>
        <dbReference type="ARBA" id="ARBA00022989"/>
    </source>
</evidence>
<protein>
    <submittedName>
        <fullName evidence="7">Uncharacterized protein</fullName>
    </submittedName>
</protein>
<evidence type="ECO:0000256" key="1">
    <source>
        <dbReference type="ARBA" id="ARBA00004141"/>
    </source>
</evidence>
<evidence type="ECO:0000313" key="7">
    <source>
        <dbReference type="EMBL" id="WEW59948.1"/>
    </source>
</evidence>
<keyword evidence="4 6" id="KW-1133">Transmembrane helix</keyword>
<dbReference type="Gene3D" id="1.20.1250.20">
    <property type="entry name" value="MFS general substrate transporter like domains"/>
    <property type="match status" value="1"/>
</dbReference>
<dbReference type="Pfam" id="PF13347">
    <property type="entry name" value="MFS_2"/>
    <property type="match status" value="1"/>
</dbReference>
<dbReference type="EMBL" id="CP120629">
    <property type="protein sequence ID" value="WEW59948.1"/>
    <property type="molecule type" value="Genomic_DNA"/>
</dbReference>
<evidence type="ECO:0000256" key="5">
    <source>
        <dbReference type="ARBA" id="ARBA00023136"/>
    </source>
</evidence>
<dbReference type="PANTHER" id="PTHR19432:SF76">
    <property type="entry name" value="TRANSPORTER, PUTATIVE (EUROFUNG)-RELATED"/>
    <property type="match status" value="1"/>
</dbReference>
<dbReference type="GO" id="GO:0005886">
    <property type="term" value="C:plasma membrane"/>
    <property type="evidence" value="ECO:0007669"/>
    <property type="project" value="TreeGrafter"/>
</dbReference>
<feature type="transmembrane region" description="Helical" evidence="6">
    <location>
        <begin position="93"/>
        <end position="114"/>
    </location>
</feature>
<comment type="subcellular location">
    <subcellularLocation>
        <location evidence="1">Membrane</location>
        <topology evidence="1">Multi-pass membrane protein</topology>
    </subcellularLocation>
</comment>
<dbReference type="Proteomes" id="UP001219355">
    <property type="component" value="Chromosome 3"/>
</dbReference>
<accession>A0AAF0DKP4</accession>
<keyword evidence="5 6" id="KW-0472">Membrane</keyword>
<keyword evidence="8" id="KW-1185">Reference proteome</keyword>
<reference evidence="7" key="1">
    <citation type="submission" date="2023-03" db="EMBL/GenBank/DDBJ databases">
        <title>Emydomyces testavorans Genome Sequence.</title>
        <authorList>
            <person name="Hoyer L."/>
        </authorList>
    </citation>
    <scope>NUCLEOTIDE SEQUENCE</scope>
    <source>
        <strain evidence="7">16-2883</strain>
    </source>
</reference>
<proteinExistence type="predicted"/>
<organism evidence="7 8">
    <name type="scientific">Emydomyces testavorans</name>
    <dbReference type="NCBI Taxonomy" id="2070801"/>
    <lineage>
        <taxon>Eukaryota</taxon>
        <taxon>Fungi</taxon>
        <taxon>Dikarya</taxon>
        <taxon>Ascomycota</taxon>
        <taxon>Pezizomycotina</taxon>
        <taxon>Eurotiomycetes</taxon>
        <taxon>Eurotiomycetidae</taxon>
        <taxon>Onygenales</taxon>
        <taxon>Nannizziopsiaceae</taxon>
        <taxon>Emydomyces</taxon>
    </lineage>
</organism>
<feature type="transmembrane region" description="Helical" evidence="6">
    <location>
        <begin position="55"/>
        <end position="73"/>
    </location>
</feature>
<dbReference type="PANTHER" id="PTHR19432">
    <property type="entry name" value="SUGAR TRANSPORTER"/>
    <property type="match status" value="1"/>
</dbReference>
<gene>
    <name evidence="7" type="ORF">PRK78_005430</name>
</gene>
<evidence type="ECO:0000256" key="3">
    <source>
        <dbReference type="ARBA" id="ARBA00022692"/>
    </source>
</evidence>
<keyword evidence="3 6" id="KW-0812">Transmembrane</keyword>